<dbReference type="PRINTS" id="PR00781">
    <property type="entry name" value="LIPOSIGPTASE"/>
</dbReference>
<dbReference type="AlphaFoldDB" id="A0A3B0UIQ5"/>
<keyword evidence="5 7" id="KW-1133">Transmembrane helix</keyword>
<keyword evidence="3 7" id="KW-0812">Transmembrane</keyword>
<dbReference type="EMBL" id="UOEP01000244">
    <property type="protein sequence ID" value="VAW25247.1"/>
    <property type="molecule type" value="Genomic_DNA"/>
</dbReference>
<organism evidence="8">
    <name type="scientific">hydrothermal vent metagenome</name>
    <dbReference type="NCBI Taxonomy" id="652676"/>
    <lineage>
        <taxon>unclassified sequences</taxon>
        <taxon>metagenomes</taxon>
        <taxon>ecological metagenomes</taxon>
    </lineage>
</organism>
<dbReference type="Pfam" id="PF01252">
    <property type="entry name" value="Peptidase_A8"/>
    <property type="match status" value="1"/>
</dbReference>
<feature type="transmembrane region" description="Helical" evidence="7">
    <location>
        <begin position="92"/>
        <end position="112"/>
    </location>
</feature>
<dbReference type="PANTHER" id="PTHR33695">
    <property type="entry name" value="LIPOPROTEIN SIGNAL PEPTIDASE"/>
    <property type="match status" value="1"/>
</dbReference>
<evidence type="ECO:0000256" key="6">
    <source>
        <dbReference type="ARBA" id="ARBA00023136"/>
    </source>
</evidence>
<feature type="transmembrane region" description="Helical" evidence="7">
    <location>
        <begin position="172"/>
        <end position="196"/>
    </location>
</feature>
<dbReference type="PANTHER" id="PTHR33695:SF1">
    <property type="entry name" value="LIPOPROTEIN SIGNAL PEPTIDASE"/>
    <property type="match status" value="1"/>
</dbReference>
<name>A0A3B0UIQ5_9ZZZZ</name>
<evidence type="ECO:0000256" key="7">
    <source>
        <dbReference type="SAM" id="Phobius"/>
    </source>
</evidence>
<gene>
    <name evidence="8" type="ORF">MNBD_BACTEROID01-854</name>
</gene>
<proteinExistence type="inferred from homology"/>
<evidence type="ECO:0000313" key="8">
    <source>
        <dbReference type="EMBL" id="VAW25247.1"/>
    </source>
</evidence>
<dbReference type="GO" id="GO:0004190">
    <property type="term" value="F:aspartic-type endopeptidase activity"/>
    <property type="evidence" value="ECO:0007669"/>
    <property type="project" value="UniProtKB-EC"/>
</dbReference>
<feature type="transmembrane region" description="Helical" evidence="7">
    <location>
        <begin position="39"/>
        <end position="61"/>
    </location>
</feature>
<evidence type="ECO:0000256" key="3">
    <source>
        <dbReference type="ARBA" id="ARBA00022692"/>
    </source>
</evidence>
<evidence type="ECO:0000256" key="1">
    <source>
        <dbReference type="ARBA" id="ARBA00022475"/>
    </source>
</evidence>
<dbReference type="GO" id="GO:0016020">
    <property type="term" value="C:membrane"/>
    <property type="evidence" value="ECO:0007669"/>
    <property type="project" value="InterPro"/>
</dbReference>
<dbReference type="GO" id="GO:0006508">
    <property type="term" value="P:proteolysis"/>
    <property type="evidence" value="ECO:0007669"/>
    <property type="project" value="UniProtKB-KW"/>
</dbReference>
<feature type="transmembrane region" description="Helical" evidence="7">
    <location>
        <begin position="6"/>
        <end position="27"/>
    </location>
</feature>
<accession>A0A3B0UIQ5</accession>
<evidence type="ECO:0000256" key="4">
    <source>
        <dbReference type="ARBA" id="ARBA00022801"/>
    </source>
</evidence>
<dbReference type="InterPro" id="IPR001872">
    <property type="entry name" value="Peptidase_A8"/>
</dbReference>
<reference evidence="8" key="1">
    <citation type="submission" date="2018-06" db="EMBL/GenBank/DDBJ databases">
        <authorList>
            <person name="Zhirakovskaya E."/>
        </authorList>
    </citation>
    <scope>NUCLEOTIDE SEQUENCE</scope>
</reference>
<keyword evidence="6 7" id="KW-0472">Membrane</keyword>
<keyword evidence="1" id="KW-1003">Cell membrane</keyword>
<keyword evidence="8" id="KW-0449">Lipoprotein</keyword>
<sequence length="223" mass="25305">MKLSKLTKSFIIILIILTADQILKFWIKTHLSLGEEIKIFGNWFIILFVENNGMAFGFEFAGGYGKIFLSVFRIIAVIAIGWYLVKLSRRDIPMGFIACIALIFAGAIGNIIDSAFYGLIFDHSYGQVAKFMPDGGGYSTFLHGKVVDMFYFPLIQGHYPDWLPFWGGNQFIFFRPVFNIADSSITVGIFSILLFYRKYFNSTMKEEEKGEVVEGQESQASDI</sequence>
<dbReference type="HAMAP" id="MF_00161">
    <property type="entry name" value="LspA"/>
    <property type="match status" value="1"/>
</dbReference>
<dbReference type="EC" id="3.4.23.36" evidence="8"/>
<dbReference type="NCBIfam" id="NF011369">
    <property type="entry name" value="PRK14788.1"/>
    <property type="match status" value="1"/>
</dbReference>
<evidence type="ECO:0000256" key="2">
    <source>
        <dbReference type="ARBA" id="ARBA00022670"/>
    </source>
</evidence>
<keyword evidence="4 8" id="KW-0378">Hydrolase</keyword>
<evidence type="ECO:0000256" key="5">
    <source>
        <dbReference type="ARBA" id="ARBA00022989"/>
    </source>
</evidence>
<keyword evidence="2" id="KW-0645">Protease</keyword>
<feature type="transmembrane region" description="Helical" evidence="7">
    <location>
        <begin position="67"/>
        <end position="85"/>
    </location>
</feature>
<protein>
    <submittedName>
        <fullName evidence="8">Lipoprotein signal peptidase</fullName>
        <ecNumber evidence="8">3.4.23.36</ecNumber>
    </submittedName>
</protein>